<dbReference type="PROSITE" id="PS50011">
    <property type="entry name" value="PROTEIN_KINASE_DOM"/>
    <property type="match status" value="1"/>
</dbReference>
<evidence type="ECO:0000256" key="18">
    <source>
        <dbReference type="ARBA" id="ARBA00048679"/>
    </source>
</evidence>
<keyword evidence="11" id="KW-0677">Repeat</keyword>
<dbReference type="SMART" id="SM00091">
    <property type="entry name" value="PAS"/>
    <property type="match status" value="2"/>
</dbReference>
<feature type="domain" description="PAC" evidence="23">
    <location>
        <begin position="552"/>
        <end position="606"/>
    </location>
</feature>
<keyword evidence="16" id="KW-0675">Receptor</keyword>
<feature type="compositionally biased region" description="Polar residues" evidence="20">
    <location>
        <begin position="27"/>
        <end position="40"/>
    </location>
</feature>
<evidence type="ECO:0000256" key="15">
    <source>
        <dbReference type="ARBA" id="ARBA00022991"/>
    </source>
</evidence>
<dbReference type="PROSITE" id="PS00107">
    <property type="entry name" value="PROTEIN_KINASE_ATP"/>
    <property type="match status" value="1"/>
</dbReference>
<dbReference type="EC" id="2.7.11.1" evidence="4"/>
<dbReference type="FunFam" id="1.10.510.10:FF:000265">
    <property type="entry name" value="Putative LOV domain-containing protein"/>
    <property type="match status" value="1"/>
</dbReference>
<keyword evidence="9" id="KW-0288">FMN</keyword>
<keyword evidence="13" id="KW-0418">Kinase</keyword>
<feature type="region of interest" description="Disordered" evidence="20">
    <location>
        <begin position="1"/>
        <end position="93"/>
    </location>
</feature>
<evidence type="ECO:0000256" key="5">
    <source>
        <dbReference type="ARBA" id="ARBA00022527"/>
    </source>
</evidence>
<reference evidence="24" key="1">
    <citation type="journal article" date="2016" name="Proc. Natl. Acad. Sci. U.S.A.">
        <title>Functional and topological diversity of LOV domain photoreceptors.</title>
        <authorList>
            <person name="Glantz S.T."/>
            <person name="Carpenter E.J."/>
            <person name="Melkonian M."/>
            <person name="Gardner K.H."/>
            <person name="Boyden E.S."/>
            <person name="Wong G.K."/>
            <person name="Chow B.Y."/>
        </authorList>
    </citation>
    <scope>NUCLEOTIDE SEQUENCE</scope>
    <source>
        <strain evidence="24">PPPZ_2022953</strain>
    </source>
</reference>
<dbReference type="SMART" id="SM00220">
    <property type="entry name" value="S_TKc"/>
    <property type="match status" value="1"/>
</dbReference>
<evidence type="ECO:0000259" key="21">
    <source>
        <dbReference type="PROSITE" id="PS50011"/>
    </source>
</evidence>
<dbReference type="FunFam" id="3.30.450.20:FF:000036">
    <property type="entry name" value="Putative LOV domain-containing protein"/>
    <property type="match status" value="1"/>
</dbReference>
<dbReference type="Pfam" id="PF00069">
    <property type="entry name" value="Pkinase"/>
    <property type="match status" value="1"/>
</dbReference>
<protein>
    <recommendedName>
        <fullName evidence="4">non-specific serine/threonine protein kinase</fullName>
        <ecNumber evidence="4">2.7.11.1</ecNumber>
    </recommendedName>
</protein>
<evidence type="ECO:0000259" key="22">
    <source>
        <dbReference type="PROSITE" id="PS50112"/>
    </source>
</evidence>
<evidence type="ECO:0000256" key="10">
    <source>
        <dbReference type="ARBA" id="ARBA00022679"/>
    </source>
</evidence>
<evidence type="ECO:0000313" key="24">
    <source>
        <dbReference type="EMBL" id="AML78274.1"/>
    </source>
</evidence>
<dbReference type="GO" id="GO:0009638">
    <property type="term" value="P:phototropism"/>
    <property type="evidence" value="ECO:0007669"/>
    <property type="project" value="UniProtKB-ARBA"/>
</dbReference>
<dbReference type="AlphaFoldDB" id="A0A126X115"/>
<feature type="domain" description="PAC" evidence="23">
    <location>
        <begin position="278"/>
        <end position="332"/>
    </location>
</feature>
<evidence type="ECO:0000256" key="7">
    <source>
        <dbReference type="ARBA" id="ARBA00022606"/>
    </source>
</evidence>
<evidence type="ECO:0000256" key="6">
    <source>
        <dbReference type="ARBA" id="ARBA00022543"/>
    </source>
</evidence>
<keyword evidence="8" id="KW-0285">Flavoprotein</keyword>
<comment type="similarity">
    <text evidence="3">Belongs to the protein kinase superfamily. AGC Ser/Thr protein kinase family.</text>
</comment>
<feature type="binding site" evidence="19">
    <location>
        <position position="708"/>
    </location>
    <ligand>
        <name>ATP</name>
        <dbReference type="ChEBI" id="CHEBI:30616"/>
    </ligand>
</feature>
<keyword evidence="7" id="KW-0716">Sensory transduction</keyword>
<evidence type="ECO:0000256" key="2">
    <source>
        <dbReference type="ARBA" id="ARBA00004202"/>
    </source>
</evidence>
<keyword evidence="15" id="KW-0157">Chromophore</keyword>
<feature type="compositionally biased region" description="Low complexity" evidence="20">
    <location>
        <begin position="1"/>
        <end position="26"/>
    </location>
</feature>
<keyword evidence="6" id="KW-0600">Photoreceptor protein</keyword>
<evidence type="ECO:0000256" key="11">
    <source>
        <dbReference type="ARBA" id="ARBA00022737"/>
    </source>
</evidence>
<evidence type="ECO:0000256" key="3">
    <source>
        <dbReference type="ARBA" id="ARBA00009903"/>
    </source>
</evidence>
<dbReference type="PROSITE" id="PS00108">
    <property type="entry name" value="PROTEIN_KINASE_ST"/>
    <property type="match status" value="1"/>
</dbReference>
<feature type="domain" description="PAS" evidence="22">
    <location>
        <begin position="478"/>
        <end position="551"/>
    </location>
</feature>
<evidence type="ECO:0000256" key="1">
    <source>
        <dbReference type="ARBA" id="ARBA00001917"/>
    </source>
</evidence>
<dbReference type="GO" id="GO:0010181">
    <property type="term" value="F:FMN binding"/>
    <property type="evidence" value="ECO:0007669"/>
    <property type="project" value="UniProtKB-ARBA"/>
</dbReference>
<dbReference type="GO" id="GO:0009902">
    <property type="term" value="P:chloroplast relocation"/>
    <property type="evidence" value="ECO:0007669"/>
    <property type="project" value="UniProtKB-ARBA"/>
</dbReference>
<evidence type="ECO:0000259" key="23">
    <source>
        <dbReference type="PROSITE" id="PS50113"/>
    </source>
</evidence>
<keyword evidence="12 19" id="KW-0547">Nucleotide-binding</keyword>
<feature type="domain" description="PAS" evidence="22">
    <location>
        <begin position="204"/>
        <end position="277"/>
    </location>
</feature>
<evidence type="ECO:0000256" key="17">
    <source>
        <dbReference type="ARBA" id="ARBA00047899"/>
    </source>
</evidence>
<organism evidence="24">
    <name type="scientific">Rhododendron scopulorum</name>
    <dbReference type="NCBI Taxonomy" id="1799620"/>
    <lineage>
        <taxon>Eukaryota</taxon>
        <taxon>Viridiplantae</taxon>
        <taxon>Streptophyta</taxon>
        <taxon>Embryophyta</taxon>
        <taxon>Tracheophyta</taxon>
        <taxon>Spermatophyta</taxon>
        <taxon>Magnoliopsida</taxon>
        <taxon>eudicotyledons</taxon>
        <taxon>Gunneridae</taxon>
        <taxon>Pentapetalae</taxon>
        <taxon>asterids</taxon>
        <taxon>Ericales</taxon>
        <taxon>Ericaceae</taxon>
        <taxon>Ericoideae</taxon>
        <taxon>Rhodoreae</taxon>
        <taxon>Rhododendron</taxon>
    </lineage>
</organism>
<dbReference type="InterPro" id="IPR017441">
    <property type="entry name" value="Protein_kinase_ATP_BS"/>
</dbReference>
<dbReference type="SUPFAM" id="SSF55785">
    <property type="entry name" value="PYP-like sensor domain (PAS domain)"/>
    <property type="match status" value="2"/>
</dbReference>
<dbReference type="InterPro" id="IPR035965">
    <property type="entry name" value="PAS-like_dom_sf"/>
</dbReference>
<evidence type="ECO:0000256" key="14">
    <source>
        <dbReference type="ARBA" id="ARBA00022840"/>
    </source>
</evidence>
<evidence type="ECO:0000256" key="12">
    <source>
        <dbReference type="ARBA" id="ARBA00022741"/>
    </source>
</evidence>
<comment type="catalytic activity">
    <reaction evidence="18">
        <text>L-seryl-[protein] + ATP = O-phospho-L-seryl-[protein] + ADP + H(+)</text>
        <dbReference type="Rhea" id="RHEA:17989"/>
        <dbReference type="Rhea" id="RHEA-COMP:9863"/>
        <dbReference type="Rhea" id="RHEA-COMP:11604"/>
        <dbReference type="ChEBI" id="CHEBI:15378"/>
        <dbReference type="ChEBI" id="CHEBI:29999"/>
        <dbReference type="ChEBI" id="CHEBI:30616"/>
        <dbReference type="ChEBI" id="CHEBI:83421"/>
        <dbReference type="ChEBI" id="CHEBI:456216"/>
        <dbReference type="EC" id="2.7.11.1"/>
    </reaction>
</comment>
<dbReference type="InterPro" id="IPR011009">
    <property type="entry name" value="Kinase-like_dom_sf"/>
</dbReference>
<comment type="subcellular location">
    <subcellularLocation>
        <location evidence="2">Cell membrane</location>
        <topology evidence="2">Peripheral membrane protein</topology>
    </subcellularLocation>
</comment>
<dbReference type="GO" id="GO:0009882">
    <property type="term" value="F:blue light photoreceptor activity"/>
    <property type="evidence" value="ECO:0007669"/>
    <property type="project" value="UniProtKB-ARBA"/>
</dbReference>
<keyword evidence="14 19" id="KW-0067">ATP-binding</keyword>
<sequence length="1012" mass="113503">MELSNAPPLLNSSSAASSKTLESSSAINNQLSSAGKQQSIEVFEPATSHRVELAPSSSSGQGIGEMNTARFQEGESSRDITISSTNDRDREREPVNKWMAFEQQEPSISQITAVDNHPASKSLMGSIINTNPDFSSMGETVVVTPKEAAALSIAKRTTKECGPGKLISGDEDPIISSKKYLSDRFTVDSIRTSEDYEVYGIPRVSQELKDALATLQQTFVASDATKPDCPIMYASSGFFSMTGYSSKEVIGRNCRFLQGPETDQDEVAKIRNAVKTGKSYCGRLLNYKKDGTPFWNLLTVTPINDDNGKAIKFIGMQVEVSKYTEGVNVKALRPNGLPKSLIRYDARQKEEALGSITEVVQIVKHPRSHMQSVKQEEEFNLDYILPKPAEIENMSASGRQTPQLVSRIHIPRAGSSLEFGQKSRKSVRFSLMGFKGRSLSYAGRHEYEQSIEPEVLMTKETERSDSWDRAERERDMRQGIDLATTLERIEKNFVITDPRLPDNPIIFASDSFLELTEYTREEIIGRNCRFLQGPETDKGTVSMIRDAIREQREITVQLINYTKSGKKFWNLFHLQPMRDQKGELQYFIGVQLDGSDHLEPLRNRLSETTEQQSAKLVKATAENVDEAVRELPDANLKPEDLWAIHSKPVYPRPHKKDSASWAAIQKVTARGERIGLNHFKPIRPLGCGDTGSVHLVELNGTGELFAMKAMDKSIMLTRNKVHRACIEREIISLLDHPFLPTLYTSFQTSTHICLITDFCPGGELFALLDKQPMKIFKEECARFYAAEVVVGLEYLHCLGIIYRDLKPENLLLQQDGHVVLTDFDLSFMTSCKPQIIKHPLPKKRRSRSQPPPTFVAEPVTQSNSFVGTEEYIAPEIITGEGHSSAIDWWALGILLYEMLYGRTPFRGKNRQRTFANILHKDLTFPSSIPVSLPARQLIHALLNRDPGSRLGSNSGANEIKQHSFFHGIHWPLIRCMSPPPLDAPLQLIGKDPKAKNLLWEDDGVLVNPMELF</sequence>
<dbReference type="InterPro" id="IPR001610">
    <property type="entry name" value="PAC"/>
</dbReference>
<dbReference type="PROSITE" id="PS50113">
    <property type="entry name" value="PAC"/>
    <property type="match status" value="2"/>
</dbReference>
<name>A0A126X115_9ERIC</name>
<evidence type="ECO:0000256" key="4">
    <source>
        <dbReference type="ARBA" id="ARBA00012513"/>
    </source>
</evidence>
<dbReference type="InterPro" id="IPR000719">
    <property type="entry name" value="Prot_kinase_dom"/>
</dbReference>
<comment type="catalytic activity">
    <reaction evidence="17">
        <text>L-threonyl-[protein] + ATP = O-phospho-L-threonyl-[protein] + ADP + H(+)</text>
        <dbReference type="Rhea" id="RHEA:46608"/>
        <dbReference type="Rhea" id="RHEA-COMP:11060"/>
        <dbReference type="Rhea" id="RHEA-COMP:11605"/>
        <dbReference type="ChEBI" id="CHEBI:15378"/>
        <dbReference type="ChEBI" id="CHEBI:30013"/>
        <dbReference type="ChEBI" id="CHEBI:30616"/>
        <dbReference type="ChEBI" id="CHEBI:61977"/>
        <dbReference type="ChEBI" id="CHEBI:456216"/>
        <dbReference type="EC" id="2.7.11.1"/>
    </reaction>
</comment>
<dbReference type="Gene3D" id="3.30.450.20">
    <property type="entry name" value="PAS domain"/>
    <property type="match status" value="2"/>
</dbReference>
<dbReference type="FunFam" id="3.30.200.20:FF:000133">
    <property type="entry name" value="LOV domain-containing protein"/>
    <property type="match status" value="1"/>
</dbReference>
<dbReference type="SUPFAM" id="SSF56112">
    <property type="entry name" value="Protein kinase-like (PK-like)"/>
    <property type="match status" value="1"/>
</dbReference>
<keyword evidence="10" id="KW-0808">Transferase</keyword>
<dbReference type="EMBL" id="KU700512">
    <property type="protein sequence ID" value="AML78274.1"/>
    <property type="molecule type" value="mRNA"/>
</dbReference>
<dbReference type="GO" id="GO:0005886">
    <property type="term" value="C:plasma membrane"/>
    <property type="evidence" value="ECO:0007669"/>
    <property type="project" value="UniProtKB-SubCell"/>
</dbReference>
<dbReference type="GO" id="GO:0005524">
    <property type="term" value="F:ATP binding"/>
    <property type="evidence" value="ECO:0007669"/>
    <property type="project" value="UniProtKB-UniRule"/>
</dbReference>
<dbReference type="InterPro" id="IPR000014">
    <property type="entry name" value="PAS"/>
</dbReference>
<dbReference type="InterPro" id="IPR008271">
    <property type="entry name" value="Ser/Thr_kinase_AS"/>
</dbReference>
<feature type="domain" description="Protein kinase" evidence="21">
    <location>
        <begin position="679"/>
        <end position="965"/>
    </location>
</feature>
<evidence type="ECO:0000256" key="19">
    <source>
        <dbReference type="PROSITE-ProRule" id="PRU10141"/>
    </source>
</evidence>
<accession>A0A126X115</accession>
<keyword evidence="5" id="KW-0723">Serine/threonine-protein kinase</keyword>
<dbReference type="CDD" id="cd00130">
    <property type="entry name" value="PAS"/>
    <property type="match status" value="2"/>
</dbReference>
<dbReference type="GO" id="GO:0042802">
    <property type="term" value="F:identical protein binding"/>
    <property type="evidence" value="ECO:0007669"/>
    <property type="project" value="UniProtKB-ARBA"/>
</dbReference>
<comment type="cofactor">
    <cofactor evidence="1">
        <name>FMN</name>
        <dbReference type="ChEBI" id="CHEBI:58210"/>
    </cofactor>
</comment>
<dbReference type="GO" id="GO:0007623">
    <property type="term" value="P:circadian rhythm"/>
    <property type="evidence" value="ECO:0007669"/>
    <property type="project" value="UniProtKB-ARBA"/>
</dbReference>
<dbReference type="CDD" id="cd05574">
    <property type="entry name" value="STKc_phototropin_like"/>
    <property type="match status" value="1"/>
</dbReference>
<dbReference type="SMART" id="SM00086">
    <property type="entry name" value="PAC"/>
    <property type="match status" value="2"/>
</dbReference>
<evidence type="ECO:0000256" key="16">
    <source>
        <dbReference type="ARBA" id="ARBA00023170"/>
    </source>
</evidence>
<dbReference type="FunFam" id="3.30.450.20:FF:000002">
    <property type="entry name" value="LOV domain-containing protein"/>
    <property type="match status" value="1"/>
</dbReference>
<evidence type="ECO:0000256" key="13">
    <source>
        <dbReference type="ARBA" id="ARBA00022777"/>
    </source>
</evidence>
<evidence type="ECO:0000256" key="9">
    <source>
        <dbReference type="ARBA" id="ARBA00022643"/>
    </source>
</evidence>
<dbReference type="PANTHER" id="PTHR45637">
    <property type="entry name" value="FLIPPASE KINASE 1-RELATED"/>
    <property type="match status" value="1"/>
</dbReference>
<dbReference type="Pfam" id="PF13426">
    <property type="entry name" value="PAS_9"/>
    <property type="match status" value="2"/>
</dbReference>
<dbReference type="GO" id="GO:0004674">
    <property type="term" value="F:protein serine/threonine kinase activity"/>
    <property type="evidence" value="ECO:0007669"/>
    <property type="project" value="UniProtKB-KW"/>
</dbReference>
<evidence type="ECO:0000256" key="8">
    <source>
        <dbReference type="ARBA" id="ARBA00022630"/>
    </source>
</evidence>
<dbReference type="PROSITE" id="PS50112">
    <property type="entry name" value="PAS"/>
    <property type="match status" value="2"/>
</dbReference>
<proteinExistence type="evidence at transcript level"/>
<dbReference type="Gene3D" id="3.30.200.20">
    <property type="entry name" value="Phosphorylase Kinase, domain 1"/>
    <property type="match status" value="1"/>
</dbReference>
<dbReference type="InterPro" id="IPR000700">
    <property type="entry name" value="PAS-assoc_C"/>
</dbReference>
<dbReference type="Gene3D" id="1.10.510.10">
    <property type="entry name" value="Transferase(Phosphotransferase) domain 1"/>
    <property type="match status" value="1"/>
</dbReference>
<evidence type="ECO:0000256" key="20">
    <source>
        <dbReference type="SAM" id="MobiDB-lite"/>
    </source>
</evidence>
<dbReference type="NCBIfam" id="TIGR00229">
    <property type="entry name" value="sensory_box"/>
    <property type="match status" value="2"/>
</dbReference>